<gene>
    <name evidence="6" type="primary">hslO</name>
    <name evidence="6" type="ORF">HH1059_24160</name>
</gene>
<dbReference type="Gene3D" id="1.10.287.480">
    <property type="entry name" value="helix hairpin bin"/>
    <property type="match status" value="1"/>
</dbReference>
<keyword evidence="2" id="KW-0862">Zinc</keyword>
<dbReference type="GO" id="GO:0044183">
    <property type="term" value="F:protein folding chaperone"/>
    <property type="evidence" value="ECO:0007669"/>
    <property type="project" value="TreeGrafter"/>
</dbReference>
<keyword evidence="4" id="KW-0143">Chaperone</keyword>
<organism evidence="6 7">
    <name type="scientific">Halorhodospira halochloris</name>
    <name type="common">Ectothiorhodospira halochloris</name>
    <dbReference type="NCBI Taxonomy" id="1052"/>
    <lineage>
        <taxon>Bacteria</taxon>
        <taxon>Pseudomonadati</taxon>
        <taxon>Pseudomonadota</taxon>
        <taxon>Gammaproteobacteria</taxon>
        <taxon>Chromatiales</taxon>
        <taxon>Ectothiorhodospiraceae</taxon>
        <taxon>Halorhodospira</taxon>
    </lineage>
</organism>
<evidence type="ECO:0000256" key="4">
    <source>
        <dbReference type="ARBA" id="ARBA00023186"/>
    </source>
</evidence>
<evidence type="ECO:0000256" key="3">
    <source>
        <dbReference type="ARBA" id="ARBA00023157"/>
    </source>
</evidence>
<dbReference type="InterPro" id="IPR016154">
    <property type="entry name" value="Heat_shock_Hsp33_C"/>
</dbReference>
<keyword evidence="1" id="KW-0963">Cytoplasm</keyword>
<evidence type="ECO:0000256" key="5">
    <source>
        <dbReference type="ARBA" id="ARBA00023284"/>
    </source>
</evidence>
<dbReference type="PANTHER" id="PTHR30111">
    <property type="entry name" value="33 KDA CHAPERONIN"/>
    <property type="match status" value="1"/>
</dbReference>
<proteinExistence type="predicted"/>
<dbReference type="GO" id="GO:0042026">
    <property type="term" value="P:protein refolding"/>
    <property type="evidence" value="ECO:0007669"/>
    <property type="project" value="TreeGrafter"/>
</dbReference>
<dbReference type="AlphaFoldDB" id="A0A0X8X6F5"/>
<dbReference type="CDD" id="cd00498">
    <property type="entry name" value="Hsp33"/>
    <property type="match status" value="1"/>
</dbReference>
<dbReference type="PANTHER" id="PTHR30111:SF1">
    <property type="entry name" value="33 KDA CHAPERONIN"/>
    <property type="match status" value="1"/>
</dbReference>
<dbReference type="Gene3D" id="3.55.30.10">
    <property type="entry name" value="Hsp33 domain"/>
    <property type="match status" value="1"/>
</dbReference>
<dbReference type="InterPro" id="IPR023212">
    <property type="entry name" value="Hsp33_helix_hairpin_bin_dom_sf"/>
</dbReference>
<protein>
    <submittedName>
        <fullName evidence="6">Heat shock protein 33</fullName>
    </submittedName>
</protein>
<name>A0A0X8X6F5_HALHR</name>
<dbReference type="SUPFAM" id="SSF118352">
    <property type="entry name" value="HSP33 redox switch-like"/>
    <property type="match status" value="1"/>
</dbReference>
<dbReference type="SUPFAM" id="SSF64397">
    <property type="entry name" value="Hsp33 domain"/>
    <property type="match status" value="1"/>
</dbReference>
<dbReference type="InterPro" id="IPR016153">
    <property type="entry name" value="Heat_shock_Hsp33_N"/>
</dbReference>
<dbReference type="PIRSF" id="PIRSF005261">
    <property type="entry name" value="Heat_shock_Hsp33"/>
    <property type="match status" value="1"/>
</dbReference>
<evidence type="ECO:0000313" key="6">
    <source>
        <dbReference type="EMBL" id="BAU56489.1"/>
    </source>
</evidence>
<dbReference type="GO" id="GO:0005737">
    <property type="term" value="C:cytoplasm"/>
    <property type="evidence" value="ECO:0007669"/>
    <property type="project" value="InterPro"/>
</dbReference>
<sequence length="295" mass="32739">MTDACQRFLFDEADIRGEVVELDSVLESACEHHQYPLPVARLLGEALAACALMRATIKLEGQLTLQVYGDDDAAISLLLVHADGDGAMRGTVRYQGEPQRGGLHQLCGNARLAITIEPEDGQRYQGVVGTEEEGLAATLETYFRDSEQLPTRFFLASDGARAAGMLLQRMPQKTSEGESPAVDPDAWERVGHLAATLSERELLETGSEELLHKLFHQETVRVFEPRELYFRCRCSAERIASILRGLEREEIDKVLDEAGVVEVRCEFCGAAFRYDRVDVEHALADSATPGSERYH</sequence>
<dbReference type="RefSeq" id="WP_162549546.1">
    <property type="nucleotide sequence ID" value="NZ_AP017372.2"/>
</dbReference>
<dbReference type="Pfam" id="PF01430">
    <property type="entry name" value="HSP33"/>
    <property type="match status" value="1"/>
</dbReference>
<evidence type="ECO:0000256" key="2">
    <source>
        <dbReference type="ARBA" id="ARBA00022833"/>
    </source>
</evidence>
<keyword evidence="3" id="KW-1015">Disulfide bond</keyword>
<keyword evidence="5" id="KW-0676">Redox-active center</keyword>
<dbReference type="GO" id="GO:0051082">
    <property type="term" value="F:unfolded protein binding"/>
    <property type="evidence" value="ECO:0007669"/>
    <property type="project" value="InterPro"/>
</dbReference>
<keyword evidence="7" id="KW-1185">Reference proteome</keyword>
<dbReference type="NCBIfam" id="NF001033">
    <property type="entry name" value="PRK00114.1"/>
    <property type="match status" value="1"/>
</dbReference>
<dbReference type="KEGG" id="hhk:HH1059_24160"/>
<dbReference type="InterPro" id="IPR000397">
    <property type="entry name" value="Heat_shock_Hsp33"/>
</dbReference>
<dbReference type="Gene3D" id="3.90.1280.10">
    <property type="entry name" value="HSP33 redox switch-like"/>
    <property type="match status" value="1"/>
</dbReference>
<keyword evidence="6" id="KW-0346">Stress response</keyword>
<evidence type="ECO:0000256" key="1">
    <source>
        <dbReference type="ARBA" id="ARBA00022490"/>
    </source>
</evidence>
<accession>A0A0X8X6F5</accession>
<dbReference type="EMBL" id="AP017372">
    <property type="protein sequence ID" value="BAU56489.1"/>
    <property type="molecule type" value="Genomic_DNA"/>
</dbReference>
<dbReference type="Proteomes" id="UP000218890">
    <property type="component" value="Chromosome"/>
</dbReference>
<evidence type="ECO:0000313" key="7">
    <source>
        <dbReference type="Proteomes" id="UP000218890"/>
    </source>
</evidence>
<reference evidence="6" key="1">
    <citation type="submission" date="2016-02" db="EMBL/GenBank/DDBJ databases">
        <title>Halorhodospira halochloris DSM-1059 complete genome, version 2.</title>
        <authorList>
            <person name="Tsukatani Y."/>
        </authorList>
    </citation>
    <scope>NUCLEOTIDE SEQUENCE</scope>
    <source>
        <strain evidence="6">DSM 1059</strain>
    </source>
</reference>